<dbReference type="EMBL" id="JANIBC010000007">
    <property type="protein sequence ID" value="MCQ8185665.1"/>
    <property type="molecule type" value="Genomic_DNA"/>
</dbReference>
<dbReference type="AlphaFoldDB" id="A0A9X2L9P7"/>
<evidence type="ECO:0000256" key="1">
    <source>
        <dbReference type="SAM" id="Phobius"/>
    </source>
</evidence>
<dbReference type="RefSeq" id="WP_256619555.1">
    <property type="nucleotide sequence ID" value="NZ_JANIBC010000007.1"/>
</dbReference>
<gene>
    <name evidence="2" type="ORF">NOG11_09675</name>
</gene>
<protein>
    <submittedName>
        <fullName evidence="2">Uncharacterized protein</fullName>
    </submittedName>
</protein>
<reference evidence="2" key="1">
    <citation type="submission" date="2022-07" db="EMBL/GenBank/DDBJ databases">
        <title>Parvularcula maris sp. nov., an algicidal bacterium isolated from seawater.</title>
        <authorList>
            <person name="Li F."/>
        </authorList>
    </citation>
    <scope>NUCLEOTIDE SEQUENCE</scope>
    <source>
        <strain evidence="2">BGMRC 0090</strain>
    </source>
</reference>
<comment type="caution">
    <text evidence="2">The sequence shown here is derived from an EMBL/GenBank/DDBJ whole genome shotgun (WGS) entry which is preliminary data.</text>
</comment>
<dbReference type="Proteomes" id="UP001142610">
    <property type="component" value="Unassembled WGS sequence"/>
</dbReference>
<keyword evidence="1" id="KW-0472">Membrane</keyword>
<proteinExistence type="predicted"/>
<keyword evidence="3" id="KW-1185">Reference proteome</keyword>
<accession>A0A9X2L9P7</accession>
<sequence length="145" mass="15801">MRRLTVHAWDDYTLTGIPTLKVLDPTKIIASGRVAREMRLQLPEETTSIRVRCDGEVSNILSDLPANDIAIAVRRRTMEELKDDQEPDLAPDGALLAGGLIGAVIGIIWSTLVLGLRLADGRRPLVGRRTNGQDDGLVLTLVEPA</sequence>
<keyword evidence="1" id="KW-0812">Transmembrane</keyword>
<keyword evidence="1" id="KW-1133">Transmembrane helix</keyword>
<organism evidence="2 3">
    <name type="scientific">Parvularcula maris</name>
    <dbReference type="NCBI Taxonomy" id="2965077"/>
    <lineage>
        <taxon>Bacteria</taxon>
        <taxon>Pseudomonadati</taxon>
        <taxon>Pseudomonadota</taxon>
        <taxon>Alphaproteobacteria</taxon>
        <taxon>Parvularculales</taxon>
        <taxon>Parvularculaceae</taxon>
        <taxon>Parvularcula</taxon>
    </lineage>
</organism>
<evidence type="ECO:0000313" key="3">
    <source>
        <dbReference type="Proteomes" id="UP001142610"/>
    </source>
</evidence>
<evidence type="ECO:0000313" key="2">
    <source>
        <dbReference type="EMBL" id="MCQ8185665.1"/>
    </source>
</evidence>
<name>A0A9X2L9P7_9PROT</name>
<feature type="transmembrane region" description="Helical" evidence="1">
    <location>
        <begin position="94"/>
        <end position="119"/>
    </location>
</feature>